<dbReference type="PANTHER" id="PTHR34656">
    <property type="entry name" value="PYRROLINE-5-CARBOXYLATE REDUCTASE"/>
    <property type="match status" value="1"/>
</dbReference>
<accession>A0ABM0WR67</accession>
<keyword evidence="1" id="KW-1133">Transmembrane helix</keyword>
<feature type="transmembrane region" description="Helical" evidence="1">
    <location>
        <begin position="37"/>
        <end position="63"/>
    </location>
</feature>
<reference evidence="2" key="1">
    <citation type="journal article" date="1997" name="Nucleic Acids Res.">
        <title>tRNAscan-SE: a program for improved detection of transfer RNA genes in genomic sequence.</title>
        <authorList>
            <person name="Lowe T.M."/>
            <person name="Eddy S.R."/>
        </authorList>
    </citation>
    <scope>NUCLEOTIDE SEQUENCE [LARGE SCALE GENOMIC DNA]</scope>
    <source>
        <strain evidence="2">r\DH55</strain>
    </source>
</reference>
<dbReference type="Proteomes" id="UP000694864">
    <property type="component" value="Chromosome 17"/>
</dbReference>
<keyword evidence="1" id="KW-0812">Transmembrane</keyword>
<evidence type="ECO:0000313" key="2">
    <source>
        <dbReference type="Proteomes" id="UP000694864"/>
    </source>
</evidence>
<evidence type="ECO:0000256" key="1">
    <source>
        <dbReference type="SAM" id="Phobius"/>
    </source>
</evidence>
<dbReference type="GeneID" id="104754493"/>
<keyword evidence="1" id="KW-0472">Membrane</keyword>
<reference evidence="2" key="2">
    <citation type="journal article" date="2014" name="Nat. Commun.">
        <title>The emerging biofuel crop Camelina sativa retains a highly undifferentiated hexaploid genome structure.</title>
        <authorList>
            <person name="Kagale S."/>
            <person name="Koh C."/>
            <person name="Nixon J."/>
            <person name="Bollina V."/>
            <person name="Clarke W.E."/>
            <person name="Tuteja R."/>
            <person name="Spillane C."/>
            <person name="Robinson S.J."/>
            <person name="Links M.G."/>
            <person name="Clarke C."/>
            <person name="Higgins E.E."/>
            <person name="Huebert T."/>
            <person name="Sharpe A.G."/>
            <person name="Parkin I.A."/>
        </authorList>
    </citation>
    <scope>NUCLEOTIDE SEQUENCE [LARGE SCALE GENOMIC DNA]</scope>
    <source>
        <strain evidence="2">r\DH55</strain>
    </source>
</reference>
<feature type="transmembrane region" description="Helical" evidence="1">
    <location>
        <begin position="137"/>
        <end position="164"/>
    </location>
</feature>
<feature type="transmembrane region" description="Helical" evidence="1">
    <location>
        <begin position="83"/>
        <end position="116"/>
    </location>
</feature>
<gene>
    <name evidence="3 4" type="primary">LOC104754493</name>
</gene>
<evidence type="ECO:0000313" key="3">
    <source>
        <dbReference type="RefSeq" id="XP_010475000.1"/>
    </source>
</evidence>
<proteinExistence type="predicted"/>
<name>A0ABM0WR67_CAMSA</name>
<keyword evidence="2" id="KW-1185">Reference proteome</keyword>
<dbReference type="RefSeq" id="XP_010475000.1">
    <property type="nucleotide sequence ID" value="XM_010476698.2"/>
</dbReference>
<sequence length="172" mass="18919">MMDPTESPRTSNGSSSSLSPPRSYLIFMRIMSKRRTWVCLFVAVYAILLSSSWNFLTSVLSWYKLQYTSSPSPSRLPAVYASVVLGAVFGAMSMVAAAAVAVPAVMVIWISVVVLLAFFGKSRRVLVVEARKITREVFGFVFKVLLKEGNAVAAVCAVLGYFILIRKDFDSI</sequence>
<dbReference type="PANTHER" id="PTHR34656:SF1">
    <property type="entry name" value="PYRROLINE-5-CARBOXYLATE REDUCTASE"/>
    <property type="match status" value="1"/>
</dbReference>
<reference evidence="3 4" key="3">
    <citation type="submission" date="2025-05" db="UniProtKB">
        <authorList>
            <consortium name="RefSeq"/>
        </authorList>
    </citation>
    <scope>IDENTIFICATION</scope>
    <source>
        <tissue evidence="3 4">Leaf</tissue>
    </source>
</reference>
<dbReference type="RefSeq" id="XP_019094845.1">
    <property type="nucleotide sequence ID" value="XM_019239300.1"/>
</dbReference>
<protein>
    <submittedName>
        <fullName evidence="3">Uncharacterized protein LOC104754493 isoform X1</fullName>
    </submittedName>
    <submittedName>
        <fullName evidence="4">Uncharacterized protein LOC104754493 isoform X2</fullName>
    </submittedName>
</protein>
<evidence type="ECO:0000313" key="4">
    <source>
        <dbReference type="RefSeq" id="XP_019094845.1"/>
    </source>
</evidence>
<organism evidence="2 3">
    <name type="scientific">Camelina sativa</name>
    <name type="common">False flax</name>
    <name type="synonym">Myagrum sativum</name>
    <dbReference type="NCBI Taxonomy" id="90675"/>
    <lineage>
        <taxon>Eukaryota</taxon>
        <taxon>Viridiplantae</taxon>
        <taxon>Streptophyta</taxon>
        <taxon>Embryophyta</taxon>
        <taxon>Tracheophyta</taxon>
        <taxon>Spermatophyta</taxon>
        <taxon>Magnoliopsida</taxon>
        <taxon>eudicotyledons</taxon>
        <taxon>Gunneridae</taxon>
        <taxon>Pentapetalae</taxon>
        <taxon>rosids</taxon>
        <taxon>malvids</taxon>
        <taxon>Brassicales</taxon>
        <taxon>Brassicaceae</taxon>
        <taxon>Camelineae</taxon>
        <taxon>Camelina</taxon>
    </lineage>
</organism>